<sequence length="334" mass="37278">MAYSTNWFDLIENQIADFHYDDEGAARLTMTKTGGIVSAILVPEGGTSRPLDSSPSGEIAIPFPALDEEFASEVEKNYELQVRYEDGDVALLQLKRQNPAILKERFNIEKPEGYTIAGRNNFIVGDGPLRRDVSLKAERGKGVDIAPFSCPVFKSPELNTASQILSWIFDGQICIGPRKSSSYPTVTEEMAAVRDAQDSIQCGDLCWIWAAVAHNHGLTFRFVGLYSYGPRFPDLVSKSHAVVELDTEDGPVLLDLWGNRIFYADGRFLSTEDLITALRVKNQFVLSHSLANVDNIEVMYKNKERGKIKTLFSGVEDYKNVYLNYVEISSVQTV</sequence>
<dbReference type="Proteomes" id="UP001310692">
    <property type="component" value="Unassembled WGS sequence"/>
</dbReference>
<evidence type="ECO:0008006" key="3">
    <source>
        <dbReference type="Google" id="ProtNLM"/>
    </source>
</evidence>
<organism evidence="1 2">
    <name type="scientific">Hyphobacterium marinum</name>
    <dbReference type="NCBI Taxonomy" id="3116574"/>
    <lineage>
        <taxon>Bacteria</taxon>
        <taxon>Pseudomonadati</taxon>
        <taxon>Pseudomonadota</taxon>
        <taxon>Alphaproteobacteria</taxon>
        <taxon>Maricaulales</taxon>
        <taxon>Maricaulaceae</taxon>
        <taxon>Hyphobacterium</taxon>
    </lineage>
</organism>
<protein>
    <recommendedName>
        <fullName evidence="3">Hedgehog/Intein (Hint) domain-containing protein</fullName>
    </recommendedName>
</protein>
<keyword evidence="2" id="KW-1185">Reference proteome</keyword>
<dbReference type="RefSeq" id="WP_330195995.1">
    <property type="nucleotide sequence ID" value="NZ_JAZDRO010000002.1"/>
</dbReference>
<evidence type="ECO:0000313" key="1">
    <source>
        <dbReference type="EMBL" id="MEE2566455.1"/>
    </source>
</evidence>
<evidence type="ECO:0000313" key="2">
    <source>
        <dbReference type="Proteomes" id="UP001310692"/>
    </source>
</evidence>
<dbReference type="EMBL" id="JAZDRO010000002">
    <property type="protein sequence ID" value="MEE2566455.1"/>
    <property type="molecule type" value="Genomic_DNA"/>
</dbReference>
<name>A0ABU7LZ36_9PROT</name>
<reference evidence="1 2" key="1">
    <citation type="submission" date="2024-01" db="EMBL/GenBank/DDBJ databases">
        <title>Hyphobacterium bacterium isolated from marine sediment.</title>
        <authorList>
            <person name="Zhao S."/>
        </authorList>
    </citation>
    <scope>NUCLEOTIDE SEQUENCE [LARGE SCALE GENOMIC DNA]</scope>
    <source>
        <strain evidence="1 2">Y60-23</strain>
    </source>
</reference>
<proteinExistence type="predicted"/>
<gene>
    <name evidence="1" type="ORF">V0U35_07150</name>
</gene>
<accession>A0ABU7LZ36</accession>
<comment type="caution">
    <text evidence="1">The sequence shown here is derived from an EMBL/GenBank/DDBJ whole genome shotgun (WGS) entry which is preliminary data.</text>
</comment>